<gene>
    <name evidence="5" type="ORF">UCDDA912_g07683</name>
</gene>
<comment type="caution">
    <text evidence="5">The sequence shown here is derived from an EMBL/GenBank/DDBJ whole genome shotgun (WGS) entry which is preliminary data.</text>
</comment>
<dbReference type="AlphaFoldDB" id="A0A0G2FDZ6"/>
<dbReference type="InterPro" id="IPR029063">
    <property type="entry name" value="SAM-dependent_MTases_sf"/>
</dbReference>
<dbReference type="InterPro" id="IPR051052">
    <property type="entry name" value="Diverse_substrate_MTase"/>
</dbReference>
<keyword evidence="3 5" id="KW-0808">Transferase</keyword>
<comment type="similarity">
    <text evidence="1">Belongs to the methyltransferase superfamily.</text>
</comment>
<dbReference type="Gene3D" id="3.40.50.150">
    <property type="entry name" value="Vaccinia Virus protein VP39"/>
    <property type="match status" value="1"/>
</dbReference>
<proteinExistence type="inferred from homology"/>
<reference evidence="5 6" key="1">
    <citation type="submission" date="2015-05" db="EMBL/GenBank/DDBJ databases">
        <title>Distinctive expansion of gene families associated with plant cell wall degradation and secondary metabolism in the genomes of grapevine trunk pathogens.</title>
        <authorList>
            <person name="Lawrence D.P."/>
            <person name="Travadon R."/>
            <person name="Rolshausen P.E."/>
            <person name="Baumgartner K."/>
        </authorList>
    </citation>
    <scope>NUCLEOTIDE SEQUENCE [LARGE SCALE GENOMIC DNA]</scope>
    <source>
        <strain evidence="5">DA912</strain>
    </source>
</reference>
<dbReference type="SUPFAM" id="SSF53335">
    <property type="entry name" value="S-adenosyl-L-methionine-dependent methyltransferases"/>
    <property type="match status" value="1"/>
</dbReference>
<evidence type="ECO:0000313" key="5">
    <source>
        <dbReference type="EMBL" id="KKY32364.1"/>
    </source>
</evidence>
<protein>
    <submittedName>
        <fullName evidence="5">Putative methyltransferase type 11</fullName>
    </submittedName>
</protein>
<evidence type="ECO:0000256" key="3">
    <source>
        <dbReference type="ARBA" id="ARBA00022679"/>
    </source>
</evidence>
<reference evidence="5 6" key="2">
    <citation type="submission" date="2015-05" db="EMBL/GenBank/DDBJ databases">
        <authorList>
            <person name="Morales-Cruz A."/>
            <person name="Amrine K.C."/>
            <person name="Cantu D."/>
        </authorList>
    </citation>
    <scope>NUCLEOTIDE SEQUENCE [LARGE SCALE GENOMIC DNA]</scope>
    <source>
        <strain evidence="5">DA912</strain>
    </source>
</reference>
<accession>A0A0G2FDZ6</accession>
<keyword evidence="2 5" id="KW-0489">Methyltransferase</keyword>
<evidence type="ECO:0000259" key="4">
    <source>
        <dbReference type="Pfam" id="PF08241"/>
    </source>
</evidence>
<dbReference type="EMBL" id="LCUC01000324">
    <property type="protein sequence ID" value="KKY32364.1"/>
    <property type="molecule type" value="Genomic_DNA"/>
</dbReference>
<dbReference type="Proteomes" id="UP000034680">
    <property type="component" value="Unassembled WGS sequence"/>
</dbReference>
<dbReference type="Pfam" id="PF08241">
    <property type="entry name" value="Methyltransf_11"/>
    <property type="match status" value="1"/>
</dbReference>
<dbReference type="GO" id="GO:0008757">
    <property type="term" value="F:S-adenosylmethionine-dependent methyltransferase activity"/>
    <property type="evidence" value="ECO:0007669"/>
    <property type="project" value="InterPro"/>
</dbReference>
<keyword evidence="6" id="KW-1185">Reference proteome</keyword>
<organism evidence="5 6">
    <name type="scientific">Diaporthe ampelina</name>
    <dbReference type="NCBI Taxonomy" id="1214573"/>
    <lineage>
        <taxon>Eukaryota</taxon>
        <taxon>Fungi</taxon>
        <taxon>Dikarya</taxon>
        <taxon>Ascomycota</taxon>
        <taxon>Pezizomycotina</taxon>
        <taxon>Sordariomycetes</taxon>
        <taxon>Sordariomycetidae</taxon>
        <taxon>Diaporthales</taxon>
        <taxon>Diaporthaceae</taxon>
        <taxon>Diaporthe</taxon>
    </lineage>
</organism>
<feature type="domain" description="Methyltransferase type 11" evidence="4">
    <location>
        <begin position="50"/>
        <end position="143"/>
    </location>
</feature>
<dbReference type="GO" id="GO:0032259">
    <property type="term" value="P:methylation"/>
    <property type="evidence" value="ECO:0007669"/>
    <property type="project" value="UniProtKB-KW"/>
</dbReference>
<dbReference type="InterPro" id="IPR013216">
    <property type="entry name" value="Methyltransf_11"/>
</dbReference>
<name>A0A0G2FDZ6_9PEZI</name>
<evidence type="ECO:0000256" key="1">
    <source>
        <dbReference type="ARBA" id="ARBA00008361"/>
    </source>
</evidence>
<dbReference type="OrthoDB" id="10027013at2759"/>
<sequence>MDANGNKVFAQDDKFWDNYLKGRPQVPDAFFDRIFEYHKTRGGSFGTVHDVGAGNGPYGKRLRSRFSRVIVSDIVPGNVDLARARFSGLDGFSFRAARLEDADDIPAGSVDLVFATNVMHFADPQAAAVEAVARQLRPGGTFAAASFGPARFHDAALQDLWDRVSREGGRRLLETVDDPAATARVMARTEGPYNVAPLGPELFEPWAQRVHLNMGRGGIQGMLPPEAAHQDTEPSFTGPGDDEIFEDEDGWSFETDLAGVKEHFGSFPFISKFPDAFTELYKELDSLLADGRRVEGYYPAKIILATRR</sequence>
<evidence type="ECO:0000313" key="6">
    <source>
        <dbReference type="Proteomes" id="UP000034680"/>
    </source>
</evidence>
<dbReference type="PANTHER" id="PTHR44942">
    <property type="entry name" value="METHYLTRANSF_11 DOMAIN-CONTAINING PROTEIN"/>
    <property type="match status" value="1"/>
</dbReference>
<evidence type="ECO:0000256" key="2">
    <source>
        <dbReference type="ARBA" id="ARBA00022603"/>
    </source>
</evidence>
<dbReference type="STRING" id="1214573.A0A0G2FDZ6"/>
<dbReference type="PANTHER" id="PTHR44942:SF4">
    <property type="entry name" value="METHYLTRANSFERASE TYPE 11 DOMAIN-CONTAINING PROTEIN"/>
    <property type="match status" value="1"/>
</dbReference>
<dbReference type="CDD" id="cd02440">
    <property type="entry name" value="AdoMet_MTases"/>
    <property type="match status" value="1"/>
</dbReference>